<evidence type="ECO:0000256" key="6">
    <source>
        <dbReference type="ARBA" id="ARBA00022729"/>
    </source>
</evidence>
<sequence>MGLFQATRKCVVIFLILFVFNSFLLTHGRQIKPLSKGTVVVEDTPLSPLKARTNVPTTSSEKKKVDPSMIPKQGVESFVDSNTDTNGFRPTTPGNSPGVGHRKFAQEGEDMKAMVAVQSPDVKVYETEGTTNGFKPTDPGHSPGVGHSQQNKIGQ</sequence>
<dbReference type="EMBL" id="JAYMYS010000007">
    <property type="protein sequence ID" value="KAK7386454.1"/>
    <property type="molecule type" value="Genomic_DNA"/>
</dbReference>
<dbReference type="GO" id="GO:1901371">
    <property type="term" value="P:regulation of leaf morphogenesis"/>
    <property type="evidence" value="ECO:0007669"/>
    <property type="project" value="TreeGrafter"/>
</dbReference>
<evidence type="ECO:0000256" key="4">
    <source>
        <dbReference type="ARBA" id="ARBA00022525"/>
    </source>
</evidence>
<name>A0AAN9S2A9_PSOTE</name>
<dbReference type="AlphaFoldDB" id="A0AAN9S2A9"/>
<accession>A0AAN9S2A9</accession>
<dbReference type="GO" id="GO:1902025">
    <property type="term" value="P:nitrate import"/>
    <property type="evidence" value="ECO:0007669"/>
    <property type="project" value="TreeGrafter"/>
</dbReference>
<dbReference type="InterPro" id="IPR033250">
    <property type="entry name" value="CEP"/>
</dbReference>
<evidence type="ECO:0000256" key="8">
    <source>
        <dbReference type="SAM" id="MobiDB-lite"/>
    </source>
</evidence>
<comment type="similarity">
    <text evidence="2">Belongs to the C-terminally encoded plant signaling peptide (CEP) family.</text>
</comment>
<comment type="caution">
    <text evidence="9">The sequence shown here is derived from an EMBL/GenBank/DDBJ whole genome shotgun (WGS) entry which is preliminary data.</text>
</comment>
<evidence type="ECO:0000256" key="5">
    <source>
        <dbReference type="ARBA" id="ARBA00022702"/>
    </source>
</evidence>
<feature type="region of interest" description="Disordered" evidence="8">
    <location>
        <begin position="126"/>
        <end position="155"/>
    </location>
</feature>
<keyword evidence="5" id="KW-0372">Hormone</keyword>
<dbReference type="PANTHER" id="PTHR33348:SF44">
    <property type="entry name" value="PRECURSOR OF CEP6"/>
    <property type="match status" value="1"/>
</dbReference>
<feature type="region of interest" description="Disordered" evidence="8">
    <location>
        <begin position="51"/>
        <end position="102"/>
    </location>
</feature>
<evidence type="ECO:0000256" key="7">
    <source>
        <dbReference type="ARBA" id="ARBA00023278"/>
    </source>
</evidence>
<dbReference type="GO" id="GO:0048364">
    <property type="term" value="P:root development"/>
    <property type="evidence" value="ECO:0007669"/>
    <property type="project" value="InterPro"/>
</dbReference>
<evidence type="ECO:0000256" key="2">
    <source>
        <dbReference type="ARBA" id="ARBA00008963"/>
    </source>
</evidence>
<keyword evidence="7" id="KW-0379">Hydroxylation</keyword>
<evidence type="ECO:0008006" key="11">
    <source>
        <dbReference type="Google" id="ProtNLM"/>
    </source>
</evidence>
<evidence type="ECO:0000313" key="9">
    <source>
        <dbReference type="EMBL" id="KAK7386454.1"/>
    </source>
</evidence>
<keyword evidence="10" id="KW-1185">Reference proteome</keyword>
<dbReference type="Proteomes" id="UP001386955">
    <property type="component" value="Unassembled WGS sequence"/>
</dbReference>
<dbReference type="PANTHER" id="PTHR33348">
    <property type="entry name" value="PRECURSOR OF CEP5"/>
    <property type="match status" value="1"/>
</dbReference>
<evidence type="ECO:0000313" key="10">
    <source>
        <dbReference type="Proteomes" id="UP001386955"/>
    </source>
</evidence>
<keyword evidence="3" id="KW-0052">Apoplast</keyword>
<evidence type="ECO:0000256" key="3">
    <source>
        <dbReference type="ARBA" id="ARBA00022523"/>
    </source>
</evidence>
<dbReference type="GO" id="GO:0006995">
    <property type="term" value="P:cellular response to nitrogen starvation"/>
    <property type="evidence" value="ECO:0007669"/>
    <property type="project" value="UniProtKB-ARBA"/>
</dbReference>
<protein>
    <recommendedName>
        <fullName evidence="11">Encoded peptide</fullName>
    </recommendedName>
</protein>
<dbReference type="GO" id="GO:0005179">
    <property type="term" value="F:hormone activity"/>
    <property type="evidence" value="ECO:0007669"/>
    <property type="project" value="UniProtKB-KW"/>
</dbReference>
<proteinExistence type="inferred from homology"/>
<organism evidence="9 10">
    <name type="scientific">Psophocarpus tetragonolobus</name>
    <name type="common">Winged bean</name>
    <name type="synonym">Dolichos tetragonolobus</name>
    <dbReference type="NCBI Taxonomy" id="3891"/>
    <lineage>
        <taxon>Eukaryota</taxon>
        <taxon>Viridiplantae</taxon>
        <taxon>Streptophyta</taxon>
        <taxon>Embryophyta</taxon>
        <taxon>Tracheophyta</taxon>
        <taxon>Spermatophyta</taxon>
        <taxon>Magnoliopsida</taxon>
        <taxon>eudicotyledons</taxon>
        <taxon>Gunneridae</taxon>
        <taxon>Pentapetalae</taxon>
        <taxon>rosids</taxon>
        <taxon>fabids</taxon>
        <taxon>Fabales</taxon>
        <taxon>Fabaceae</taxon>
        <taxon>Papilionoideae</taxon>
        <taxon>50 kb inversion clade</taxon>
        <taxon>NPAAA clade</taxon>
        <taxon>indigoferoid/millettioid clade</taxon>
        <taxon>Phaseoleae</taxon>
        <taxon>Psophocarpus</taxon>
    </lineage>
</organism>
<reference evidence="9 10" key="1">
    <citation type="submission" date="2024-01" db="EMBL/GenBank/DDBJ databases">
        <title>The genomes of 5 underutilized Papilionoideae crops provide insights into root nodulation and disease resistanc.</title>
        <authorList>
            <person name="Jiang F."/>
        </authorList>
    </citation>
    <scope>NUCLEOTIDE SEQUENCE [LARGE SCALE GENOMIC DNA]</scope>
    <source>
        <strain evidence="9">DUOXIRENSHENG_FW03</strain>
        <tissue evidence="9">Leaves</tissue>
    </source>
</reference>
<gene>
    <name evidence="9" type="ORF">VNO78_26692</name>
</gene>
<dbReference type="GO" id="GO:0048046">
    <property type="term" value="C:apoplast"/>
    <property type="evidence" value="ECO:0007669"/>
    <property type="project" value="UniProtKB-SubCell"/>
</dbReference>
<keyword evidence="4" id="KW-0964">Secreted</keyword>
<feature type="compositionally biased region" description="Polar residues" evidence="8">
    <location>
        <begin position="79"/>
        <end position="95"/>
    </location>
</feature>
<keyword evidence="6" id="KW-0732">Signal</keyword>
<evidence type="ECO:0000256" key="1">
    <source>
        <dbReference type="ARBA" id="ARBA00004271"/>
    </source>
</evidence>
<comment type="subcellular location">
    <subcellularLocation>
        <location evidence="1">Secreted</location>
        <location evidence="1">Extracellular space</location>
        <location evidence="1">Apoplast</location>
    </subcellularLocation>
</comment>
<dbReference type="GO" id="GO:2000280">
    <property type="term" value="P:regulation of root development"/>
    <property type="evidence" value="ECO:0007669"/>
    <property type="project" value="TreeGrafter"/>
</dbReference>